<organism evidence="2 3">
    <name type="scientific">Ovis ammon polii</name>
    <dbReference type="NCBI Taxonomy" id="230172"/>
    <lineage>
        <taxon>Eukaryota</taxon>
        <taxon>Metazoa</taxon>
        <taxon>Chordata</taxon>
        <taxon>Craniata</taxon>
        <taxon>Vertebrata</taxon>
        <taxon>Euteleostomi</taxon>
        <taxon>Mammalia</taxon>
        <taxon>Eutheria</taxon>
        <taxon>Laurasiatheria</taxon>
        <taxon>Artiodactyla</taxon>
        <taxon>Ruminantia</taxon>
        <taxon>Pecora</taxon>
        <taxon>Bovidae</taxon>
        <taxon>Caprinae</taxon>
        <taxon>Ovis</taxon>
    </lineage>
</organism>
<evidence type="ECO:0000256" key="1">
    <source>
        <dbReference type="SAM" id="MobiDB-lite"/>
    </source>
</evidence>
<comment type="caution">
    <text evidence="2">The sequence shown here is derived from an EMBL/GenBank/DDBJ whole genome shotgun (WGS) entry which is preliminary data.</text>
</comment>
<dbReference type="AlphaFoldDB" id="A0AAD4YIM1"/>
<gene>
    <name evidence="2" type="ORF">MG293_002164</name>
</gene>
<evidence type="ECO:0000313" key="3">
    <source>
        <dbReference type="Proteomes" id="UP001214576"/>
    </source>
</evidence>
<protein>
    <submittedName>
        <fullName evidence="2">Uncharacterized protein</fullName>
    </submittedName>
</protein>
<name>A0AAD4YIM1_OVIAM</name>
<proteinExistence type="predicted"/>
<keyword evidence="3" id="KW-1185">Reference proteome</keyword>
<dbReference type="Proteomes" id="UP001214576">
    <property type="component" value="Unassembled WGS sequence"/>
</dbReference>
<sequence length="193" mass="21567">MPSEEGILHGAETEKKTVNSFGSHRRMSTMLPSFLTRGIITKPPSVLKTGISETYYFPDKSFDFVLLGENQGSLEGYRPWSHKESDTAERLNSSIGTHGPTDARTVVMVPLDYLQRQATPPYHTSISKYVTFILILLFFQINMELFWTSEKPKLPRNQKADDPGQEVPVTPGTVESLSQGQCCTIRKLELAGA</sequence>
<accession>A0AAD4YIM1</accession>
<dbReference type="EMBL" id="JAKZEL010000001">
    <property type="protein sequence ID" value="KAI4549834.1"/>
    <property type="molecule type" value="Genomic_DNA"/>
</dbReference>
<reference evidence="2" key="1">
    <citation type="submission" date="2022-03" db="EMBL/GenBank/DDBJ databases">
        <title>Genomic analyses of argali, domestic sheep and their hybrids provide insights into chromosomal evolution, heterosis and genetic basis of agronomic traits.</title>
        <authorList>
            <person name="Li M."/>
        </authorList>
    </citation>
    <scope>NUCLEOTIDE SEQUENCE</scope>
    <source>
        <strain evidence="2">CAU-MHL-2022a</strain>
        <tissue evidence="2">Skin</tissue>
    </source>
</reference>
<evidence type="ECO:0000313" key="2">
    <source>
        <dbReference type="EMBL" id="KAI4549834.1"/>
    </source>
</evidence>
<feature type="region of interest" description="Disordered" evidence="1">
    <location>
        <begin position="154"/>
        <end position="175"/>
    </location>
</feature>